<evidence type="ECO:0008006" key="4">
    <source>
        <dbReference type="Google" id="ProtNLM"/>
    </source>
</evidence>
<comment type="caution">
    <text evidence="2">The sequence shown here is derived from an EMBL/GenBank/DDBJ whole genome shotgun (WGS) entry which is preliminary data.</text>
</comment>
<accession>A0A178MAX7</accession>
<dbReference type="EMBL" id="LWQS01000049">
    <property type="protein sequence ID" value="OAN45940.1"/>
    <property type="molecule type" value="Genomic_DNA"/>
</dbReference>
<keyword evidence="1" id="KW-1133">Transmembrane helix</keyword>
<name>A0A178MAX7_9CHLR</name>
<organism evidence="2 3">
    <name type="scientific">Chloroflexus islandicus</name>
    <dbReference type="NCBI Taxonomy" id="1707952"/>
    <lineage>
        <taxon>Bacteria</taxon>
        <taxon>Bacillati</taxon>
        <taxon>Chloroflexota</taxon>
        <taxon>Chloroflexia</taxon>
        <taxon>Chloroflexales</taxon>
        <taxon>Chloroflexineae</taxon>
        <taxon>Chloroflexaceae</taxon>
        <taxon>Chloroflexus</taxon>
    </lineage>
</organism>
<sequence>MSINHWLQTVRVAVTHHERGQGLVEYSLIIMLIALVVVAAVSTLGNTLSDMYNIVADIFR</sequence>
<dbReference type="RefSeq" id="WP_066786453.1">
    <property type="nucleotide sequence ID" value="NZ_LWQS01000049.1"/>
</dbReference>
<keyword evidence="1" id="KW-0812">Transmembrane</keyword>
<dbReference type="Proteomes" id="UP000078287">
    <property type="component" value="Unassembled WGS sequence"/>
</dbReference>
<dbReference type="AlphaFoldDB" id="A0A178MAX7"/>
<evidence type="ECO:0000256" key="1">
    <source>
        <dbReference type="SAM" id="Phobius"/>
    </source>
</evidence>
<dbReference type="STRING" id="1707952.A6A03_01365"/>
<reference evidence="2 3" key="1">
    <citation type="submission" date="2016-04" db="EMBL/GenBank/DDBJ databases">
        <title>Chloroflexus islandicus sp. nov., a thermophilic filamentous anoxygenic phototrophic bacterium from geyser Strokkur (Iceland).</title>
        <authorList>
            <person name="Gaisin V.A."/>
            <person name="Kalashnikov A.M."/>
            <person name="Sukhacheva M.V."/>
            <person name="Grouzdev D.S."/>
            <person name="Ivanov T.M."/>
            <person name="Kuznetsov B."/>
            <person name="Gorlenko V.M."/>
        </authorList>
    </citation>
    <scope>NUCLEOTIDE SEQUENCE [LARGE SCALE GENOMIC DNA]</scope>
    <source>
        <strain evidence="3">isl-2</strain>
    </source>
</reference>
<feature type="transmembrane region" description="Helical" evidence="1">
    <location>
        <begin position="26"/>
        <end position="44"/>
    </location>
</feature>
<proteinExistence type="predicted"/>
<keyword evidence="1" id="KW-0472">Membrane</keyword>
<protein>
    <recommendedName>
        <fullName evidence="4">Pilus assembly protein</fullName>
    </recommendedName>
</protein>
<gene>
    <name evidence="2" type="ORF">A6A03_01365</name>
</gene>
<evidence type="ECO:0000313" key="3">
    <source>
        <dbReference type="Proteomes" id="UP000078287"/>
    </source>
</evidence>
<keyword evidence="3" id="KW-1185">Reference proteome</keyword>
<evidence type="ECO:0000313" key="2">
    <source>
        <dbReference type="EMBL" id="OAN45940.1"/>
    </source>
</evidence>